<dbReference type="RefSeq" id="WP_230562151.1">
    <property type="nucleotide sequence ID" value="NZ_JAJITC010000007.1"/>
</dbReference>
<keyword evidence="2" id="KW-1185">Reference proteome</keyword>
<name>A0ABS8KF25_9BURK</name>
<evidence type="ECO:0000313" key="1">
    <source>
        <dbReference type="EMBL" id="MCC8403300.1"/>
    </source>
</evidence>
<organism evidence="1 2">
    <name type="scientific">Paraburkholderia translucens</name>
    <dbReference type="NCBI Taxonomy" id="2886945"/>
    <lineage>
        <taxon>Bacteria</taxon>
        <taxon>Pseudomonadati</taxon>
        <taxon>Pseudomonadota</taxon>
        <taxon>Betaproteobacteria</taxon>
        <taxon>Burkholderiales</taxon>
        <taxon>Burkholderiaceae</taxon>
        <taxon>Paraburkholderia</taxon>
    </lineage>
</organism>
<comment type="caution">
    <text evidence="1">The sequence shown here is derived from an EMBL/GenBank/DDBJ whole genome shotgun (WGS) entry which is preliminary data.</text>
</comment>
<proteinExistence type="predicted"/>
<protein>
    <submittedName>
        <fullName evidence="1">Uncharacterized protein</fullName>
    </submittedName>
</protein>
<accession>A0ABS8KF25</accession>
<sequence length="61" mass="6860">MPQFDGIFAEKNTSLSEMKIIRGKELQTMAPRPAIQQFKKEEMTVEYFKATTYGISTPGSG</sequence>
<reference evidence="1 2" key="1">
    <citation type="submission" date="2021-11" db="EMBL/GenBank/DDBJ databases">
        <authorList>
            <person name="Oh E.-T."/>
            <person name="Kim S.-B."/>
        </authorList>
    </citation>
    <scope>NUCLEOTIDE SEQUENCE [LARGE SCALE GENOMIC DNA]</scope>
    <source>
        <strain evidence="1 2">MMS20-SJTN17</strain>
    </source>
</reference>
<evidence type="ECO:0000313" key="2">
    <source>
        <dbReference type="Proteomes" id="UP001430614"/>
    </source>
</evidence>
<gene>
    <name evidence="1" type="ORF">LJ655_15610</name>
</gene>
<dbReference type="EMBL" id="JAJITC010000007">
    <property type="protein sequence ID" value="MCC8403300.1"/>
    <property type="molecule type" value="Genomic_DNA"/>
</dbReference>
<dbReference type="Proteomes" id="UP001430614">
    <property type="component" value="Unassembled WGS sequence"/>
</dbReference>